<accession>T1DF51</accession>
<dbReference type="EMBL" id="AUZX01001030">
    <property type="protein sequence ID" value="EQD79999.1"/>
    <property type="molecule type" value="Genomic_DNA"/>
</dbReference>
<organism evidence="1">
    <name type="scientific">mine drainage metagenome</name>
    <dbReference type="NCBI Taxonomy" id="410659"/>
    <lineage>
        <taxon>unclassified sequences</taxon>
        <taxon>metagenomes</taxon>
        <taxon>ecological metagenomes</taxon>
    </lineage>
</organism>
<protein>
    <submittedName>
        <fullName evidence="1">Uncharacterized protein</fullName>
    </submittedName>
</protein>
<gene>
    <name evidence="1" type="ORF">B1A_01349</name>
</gene>
<evidence type="ECO:0000313" key="1">
    <source>
        <dbReference type="EMBL" id="EQD79999.1"/>
    </source>
</evidence>
<reference evidence="1" key="1">
    <citation type="submission" date="2013-08" db="EMBL/GenBank/DDBJ databases">
        <authorList>
            <person name="Mendez C."/>
            <person name="Richter M."/>
            <person name="Ferrer M."/>
            <person name="Sanchez J."/>
        </authorList>
    </citation>
    <scope>NUCLEOTIDE SEQUENCE</scope>
</reference>
<reference evidence="1" key="2">
    <citation type="journal article" date="2014" name="ISME J.">
        <title>Microbial stratification in low pH oxic and suboxic macroscopic growths along an acid mine drainage.</title>
        <authorList>
            <person name="Mendez-Garcia C."/>
            <person name="Mesa V."/>
            <person name="Sprenger R.R."/>
            <person name="Richter M."/>
            <person name="Diez M.S."/>
            <person name="Solano J."/>
            <person name="Bargiela R."/>
            <person name="Golyshina O.V."/>
            <person name="Manteca A."/>
            <person name="Ramos J.L."/>
            <person name="Gallego J.R."/>
            <person name="Llorente I."/>
            <person name="Martins Dos Santos V.A."/>
            <person name="Jensen O.N."/>
            <person name="Pelaez A.I."/>
            <person name="Sanchez J."/>
            <person name="Ferrer M."/>
        </authorList>
    </citation>
    <scope>NUCLEOTIDE SEQUENCE</scope>
</reference>
<comment type="caution">
    <text evidence="1">The sequence shown here is derived from an EMBL/GenBank/DDBJ whole genome shotgun (WGS) entry which is preliminary data.</text>
</comment>
<name>T1DF51_9ZZZZ</name>
<dbReference type="AlphaFoldDB" id="T1DF51"/>
<sequence>MVTEFRARFGAPSNLGSSIAWNSDRLDEENRRLLWEQIAGLLEDRRAGFDRMRRIWEKAAAEGFVPTQVPTAAGPQPRDAIFVTHDSGKLAHQDDDGSVVVLSRPAAAAWI</sequence>
<proteinExistence type="predicted"/>
<feature type="non-terminal residue" evidence="1">
    <location>
        <position position="111"/>
    </location>
</feature>